<evidence type="ECO:0000313" key="2">
    <source>
        <dbReference type="Proteomes" id="UP000515570"/>
    </source>
</evidence>
<dbReference type="Proteomes" id="UP000515570">
    <property type="component" value="Chromosome"/>
</dbReference>
<dbReference type="AlphaFoldDB" id="A0A7G5FCG5"/>
<name>A0A7G5FCG5_9CORY</name>
<protein>
    <submittedName>
        <fullName evidence="1">Uncharacterized protein</fullName>
    </submittedName>
</protein>
<evidence type="ECO:0000313" key="1">
    <source>
        <dbReference type="EMBL" id="QMV84306.1"/>
    </source>
</evidence>
<proteinExistence type="predicted"/>
<organism evidence="1 2">
    <name type="scientific">Corynebacterium hindlerae</name>
    <dbReference type="NCBI Taxonomy" id="699041"/>
    <lineage>
        <taxon>Bacteria</taxon>
        <taxon>Bacillati</taxon>
        <taxon>Actinomycetota</taxon>
        <taxon>Actinomycetes</taxon>
        <taxon>Mycobacteriales</taxon>
        <taxon>Corynebacteriaceae</taxon>
        <taxon>Corynebacterium</taxon>
    </lineage>
</organism>
<accession>A0A7G5FCG5</accession>
<dbReference type="RefSeq" id="WP_182385115.1">
    <property type="nucleotide sequence ID" value="NZ_CP059833.1"/>
</dbReference>
<dbReference type="EMBL" id="CP059833">
    <property type="protein sequence ID" value="QMV84306.1"/>
    <property type="molecule type" value="Genomic_DNA"/>
</dbReference>
<keyword evidence="2" id="KW-1185">Reference proteome</keyword>
<dbReference type="PROSITE" id="PS51257">
    <property type="entry name" value="PROKAR_LIPOPROTEIN"/>
    <property type="match status" value="1"/>
</dbReference>
<sequence>MNRQLYVSAVLPIALVLAGCTQTGDQAAAPVTTPATEVSLLAPRPQADREVLESAKEGDVVKRLFRF</sequence>
<reference evidence="1 2" key="1">
    <citation type="submission" date="2020-07" db="EMBL/GenBank/DDBJ databases">
        <title>non toxigenic Corynebacterium sp. nov from a clinical source.</title>
        <authorList>
            <person name="Bernier A.-M."/>
            <person name="Bernard K."/>
        </authorList>
    </citation>
    <scope>NUCLEOTIDE SEQUENCE [LARGE SCALE GENOMIC DNA]</scope>
    <source>
        <strain evidence="2">NML 93-0612</strain>
    </source>
</reference>
<gene>
    <name evidence="1" type="ORF">HW450_07935</name>
</gene>